<dbReference type="SUPFAM" id="SSF51735">
    <property type="entry name" value="NAD(P)-binding Rossmann-fold domains"/>
    <property type="match status" value="1"/>
</dbReference>
<reference evidence="4" key="1">
    <citation type="journal article" date="2019" name="Int. J. Syst. Evol. Microbiol.">
        <title>The Global Catalogue of Microorganisms (GCM) 10K type strain sequencing project: providing services to taxonomists for standard genome sequencing and annotation.</title>
        <authorList>
            <consortium name="The Broad Institute Genomics Platform"/>
            <consortium name="The Broad Institute Genome Sequencing Center for Infectious Disease"/>
            <person name="Wu L."/>
            <person name="Ma J."/>
        </authorList>
    </citation>
    <scope>NUCLEOTIDE SEQUENCE [LARGE SCALE GENOMIC DNA]</scope>
    <source>
        <strain evidence="4">NBRC 111981</strain>
    </source>
</reference>
<accession>A0ABQ5XCT9</accession>
<dbReference type="InterPro" id="IPR002347">
    <property type="entry name" value="SDR_fam"/>
</dbReference>
<dbReference type="Gene3D" id="3.40.50.720">
    <property type="entry name" value="NAD(P)-binding Rossmann-like Domain"/>
    <property type="match status" value="1"/>
</dbReference>
<dbReference type="CDD" id="cd05233">
    <property type="entry name" value="SDR_c"/>
    <property type="match status" value="1"/>
</dbReference>
<proteinExistence type="inferred from homology"/>
<dbReference type="InterPro" id="IPR036291">
    <property type="entry name" value="NAD(P)-bd_dom_sf"/>
</dbReference>
<evidence type="ECO:0000313" key="3">
    <source>
        <dbReference type="EMBL" id="GLQ89026.1"/>
    </source>
</evidence>
<comment type="caution">
    <text evidence="3">The sequence shown here is derived from an EMBL/GenBank/DDBJ whole genome shotgun (WGS) entry which is preliminary data.</text>
</comment>
<dbReference type="Proteomes" id="UP001156627">
    <property type="component" value="Unassembled WGS sequence"/>
</dbReference>
<keyword evidence="2" id="KW-0560">Oxidoreductase</keyword>
<evidence type="ECO:0000256" key="2">
    <source>
        <dbReference type="ARBA" id="ARBA00023002"/>
    </source>
</evidence>
<comment type="similarity">
    <text evidence="1">Belongs to the short-chain dehydrogenases/reductases (SDR) family.</text>
</comment>
<dbReference type="EMBL" id="BSOA01000028">
    <property type="protein sequence ID" value="GLQ89026.1"/>
    <property type="molecule type" value="Genomic_DNA"/>
</dbReference>
<protein>
    <submittedName>
        <fullName evidence="3">Short-chain dehydrogenase</fullName>
    </submittedName>
</protein>
<dbReference type="Pfam" id="PF00106">
    <property type="entry name" value="adh_short"/>
    <property type="match status" value="1"/>
</dbReference>
<keyword evidence="4" id="KW-1185">Reference proteome</keyword>
<organism evidence="3 4">
    <name type="scientific">Dyella flagellata</name>
    <dbReference type="NCBI Taxonomy" id="1867833"/>
    <lineage>
        <taxon>Bacteria</taxon>
        <taxon>Pseudomonadati</taxon>
        <taxon>Pseudomonadota</taxon>
        <taxon>Gammaproteobacteria</taxon>
        <taxon>Lysobacterales</taxon>
        <taxon>Rhodanobacteraceae</taxon>
        <taxon>Dyella</taxon>
    </lineage>
</organism>
<evidence type="ECO:0000313" key="4">
    <source>
        <dbReference type="Proteomes" id="UP001156627"/>
    </source>
</evidence>
<name>A0ABQ5XCT9_9GAMM</name>
<sequence>MKSLEQCNALVIGGSRGLGSGIVEALVARNAKVTVVARTEAALIELKSRTGAAVLAGDATVPEFAESTLRQVRPSVLILNAGATPTMALLHAQTWESFSEIWNTDVKLAFHWVQAALRLPLEQGSRVLLTASGAAIQGSPLSGGYAGAKRTVWLMADYANSVSKEQGLGIRFHALVPRQIVGATALGRTAAEAYARRQGKSVEEVLAGFGKPLGLRDYGEHVVTLLTQPQYENATSFGIRGDTGIEVLNP</sequence>
<evidence type="ECO:0000256" key="1">
    <source>
        <dbReference type="ARBA" id="ARBA00006484"/>
    </source>
</evidence>
<gene>
    <name evidence="3" type="ORF">GCM10007898_25980</name>
</gene>
<dbReference type="PANTHER" id="PTHR43008:SF4">
    <property type="entry name" value="CHAIN DEHYDROGENASE, PUTATIVE (AFU_ORTHOLOGUE AFUA_4G08710)-RELATED"/>
    <property type="match status" value="1"/>
</dbReference>
<dbReference type="RefSeq" id="WP_284332470.1">
    <property type="nucleotide sequence ID" value="NZ_BSOA01000028.1"/>
</dbReference>
<dbReference type="PANTHER" id="PTHR43008">
    <property type="entry name" value="BENZIL REDUCTASE"/>
    <property type="match status" value="1"/>
</dbReference>